<feature type="chain" id="PRO_5045367088" evidence="1">
    <location>
        <begin position="22"/>
        <end position="65"/>
    </location>
</feature>
<dbReference type="InterPro" id="IPR036249">
    <property type="entry name" value="Thioredoxin-like_sf"/>
</dbReference>
<dbReference type="InterPro" id="IPR000866">
    <property type="entry name" value="AhpC/TSA"/>
</dbReference>
<protein>
    <submittedName>
        <fullName evidence="3">Cytochrome oxidase Cu insertion factor (SCO1/SenC/PrrC family)</fullName>
    </submittedName>
</protein>
<evidence type="ECO:0000313" key="3">
    <source>
        <dbReference type="EMBL" id="MCS3918397.1"/>
    </source>
</evidence>
<keyword evidence="4" id="KW-1185">Reference proteome</keyword>
<proteinExistence type="predicted"/>
<feature type="domain" description="Alkyl hydroperoxide reductase subunit C/ Thiol specific antioxidant" evidence="2">
    <location>
        <begin position="31"/>
        <end position="63"/>
    </location>
</feature>
<dbReference type="SUPFAM" id="SSF52833">
    <property type="entry name" value="Thioredoxin-like"/>
    <property type="match status" value="1"/>
</dbReference>
<dbReference type="EMBL" id="JANUCP010000001">
    <property type="protein sequence ID" value="MCS3918397.1"/>
    <property type="molecule type" value="Genomic_DNA"/>
</dbReference>
<dbReference type="Gene3D" id="3.40.30.10">
    <property type="entry name" value="Glutaredoxin"/>
    <property type="match status" value="1"/>
</dbReference>
<comment type="caution">
    <text evidence="3">The sequence shown here is derived from an EMBL/GenBank/DDBJ whole genome shotgun (WGS) entry which is preliminary data.</text>
</comment>
<evidence type="ECO:0000256" key="1">
    <source>
        <dbReference type="SAM" id="SignalP"/>
    </source>
</evidence>
<dbReference type="Pfam" id="PF00578">
    <property type="entry name" value="AhpC-TSA"/>
    <property type="match status" value="1"/>
</dbReference>
<sequence>MLKKAVGSAIALFALSALLLAQPKNLEALKGKTVPDFQLRDLDGKVYRFSQFRGKVVLLNFWSPY</sequence>
<name>A0ABT2EKB3_9BACT</name>
<keyword evidence="1" id="KW-0732">Signal</keyword>
<evidence type="ECO:0000259" key="2">
    <source>
        <dbReference type="Pfam" id="PF00578"/>
    </source>
</evidence>
<evidence type="ECO:0000313" key="4">
    <source>
        <dbReference type="Proteomes" id="UP001204798"/>
    </source>
</evidence>
<dbReference type="Proteomes" id="UP001204798">
    <property type="component" value="Unassembled WGS sequence"/>
</dbReference>
<accession>A0ABT2EKB3</accession>
<reference evidence="3 4" key="1">
    <citation type="submission" date="2022-08" db="EMBL/GenBank/DDBJ databases">
        <title>Bacterial and archaeal communities from various locations to study Microbial Dark Matter (Phase II).</title>
        <authorList>
            <person name="Stepanauskas R."/>
        </authorList>
    </citation>
    <scope>NUCLEOTIDE SEQUENCE [LARGE SCALE GENOMIC DNA]</scope>
    <source>
        <strain evidence="3 4">PD1</strain>
    </source>
</reference>
<feature type="signal peptide" evidence="1">
    <location>
        <begin position="1"/>
        <end position="21"/>
    </location>
</feature>
<gene>
    <name evidence="3" type="ORF">M2350_000794</name>
</gene>
<organism evidence="3 4">
    <name type="scientific">Candidatus Fervidibacter sacchari</name>
    <dbReference type="NCBI Taxonomy" id="1448929"/>
    <lineage>
        <taxon>Bacteria</taxon>
        <taxon>Candidatus Fervidibacterota</taxon>
        <taxon>Candidatus Fervidibacter</taxon>
    </lineage>
</organism>